<dbReference type="InterPro" id="IPR035068">
    <property type="entry name" value="TldD/PmbA_N"/>
</dbReference>
<dbReference type="GO" id="GO:0006508">
    <property type="term" value="P:proteolysis"/>
    <property type="evidence" value="ECO:0007669"/>
    <property type="project" value="UniProtKB-KW"/>
</dbReference>
<protein>
    <submittedName>
        <fullName evidence="8">Regulatory protease</fullName>
    </submittedName>
</protein>
<evidence type="ECO:0000259" key="6">
    <source>
        <dbReference type="Pfam" id="PF19289"/>
    </source>
</evidence>
<evidence type="ECO:0000259" key="7">
    <source>
        <dbReference type="Pfam" id="PF19290"/>
    </source>
</evidence>
<proteinExistence type="inferred from homology"/>
<keyword evidence="3" id="KW-0378">Hydrolase</keyword>
<dbReference type="InterPro" id="IPR045569">
    <property type="entry name" value="Metalloprtase-TldD/E_C"/>
</dbReference>
<feature type="domain" description="Metalloprotease TldD/E N-terminal" evidence="5">
    <location>
        <begin position="23"/>
        <end position="85"/>
    </location>
</feature>
<dbReference type="Pfam" id="PF01523">
    <property type="entry name" value="PmbA_TldD_1st"/>
    <property type="match status" value="1"/>
</dbReference>
<accession>A0A916S4X9</accession>
<keyword evidence="2 8" id="KW-0645">Protease</keyword>
<dbReference type="Pfam" id="PF19289">
    <property type="entry name" value="PmbA_TldD_3rd"/>
    <property type="match status" value="1"/>
</dbReference>
<dbReference type="InterPro" id="IPR036059">
    <property type="entry name" value="TldD/PmbA_sf"/>
</dbReference>
<gene>
    <name evidence="8" type="ORF">GCM10008025_25740</name>
</gene>
<dbReference type="PIRSF" id="PIRSF004919">
    <property type="entry name" value="TldD"/>
    <property type="match status" value="1"/>
</dbReference>
<dbReference type="Proteomes" id="UP000613512">
    <property type="component" value="Unassembled WGS sequence"/>
</dbReference>
<comment type="similarity">
    <text evidence="1">Belongs to the peptidase U62 family.</text>
</comment>
<evidence type="ECO:0000259" key="5">
    <source>
        <dbReference type="Pfam" id="PF01523"/>
    </source>
</evidence>
<dbReference type="Pfam" id="PF19290">
    <property type="entry name" value="PmbA_TldD_2nd"/>
    <property type="match status" value="1"/>
</dbReference>
<feature type="domain" description="Metalloprotease TldD/E C-terminal" evidence="6">
    <location>
        <begin position="228"/>
        <end position="460"/>
    </location>
</feature>
<reference evidence="8" key="2">
    <citation type="submission" date="2020-09" db="EMBL/GenBank/DDBJ databases">
        <authorList>
            <person name="Sun Q."/>
            <person name="Zhou Y."/>
        </authorList>
    </citation>
    <scope>NUCLEOTIDE SEQUENCE</scope>
    <source>
        <strain evidence="8">CGMCC 1.12408</strain>
    </source>
</reference>
<dbReference type="GO" id="GO:0005829">
    <property type="term" value="C:cytosol"/>
    <property type="evidence" value="ECO:0007669"/>
    <property type="project" value="TreeGrafter"/>
</dbReference>
<evidence type="ECO:0000256" key="3">
    <source>
        <dbReference type="ARBA" id="ARBA00022801"/>
    </source>
</evidence>
<feature type="domain" description="Metalloprotease TldD/E central" evidence="7">
    <location>
        <begin position="114"/>
        <end position="221"/>
    </location>
</feature>
<dbReference type="FunFam" id="3.30.2290.10:FF:000003">
    <property type="entry name" value="Zinc-dependent protease, TldD/PmbA family"/>
    <property type="match status" value="1"/>
</dbReference>
<dbReference type="InterPro" id="IPR025502">
    <property type="entry name" value="TldD"/>
</dbReference>
<dbReference type="EMBL" id="BMEY01000013">
    <property type="protein sequence ID" value="GGA81234.1"/>
    <property type="molecule type" value="Genomic_DNA"/>
</dbReference>
<dbReference type="InterPro" id="IPR051463">
    <property type="entry name" value="Peptidase_U62_metallo"/>
</dbReference>
<comment type="caution">
    <text evidence="8">The sequence shown here is derived from an EMBL/GenBank/DDBJ whole genome shotgun (WGS) entry which is preliminary data.</text>
</comment>
<dbReference type="AlphaFoldDB" id="A0A916S4X9"/>
<keyword evidence="9" id="KW-1185">Reference proteome</keyword>
<dbReference type="InterPro" id="IPR002510">
    <property type="entry name" value="Metalloprtase-TldD/E_N"/>
</dbReference>
<evidence type="ECO:0000256" key="1">
    <source>
        <dbReference type="ARBA" id="ARBA00005836"/>
    </source>
</evidence>
<dbReference type="InterPro" id="IPR045570">
    <property type="entry name" value="Metalloprtase-TldD/E_cen_dom"/>
</dbReference>
<dbReference type="PANTHER" id="PTHR30624:SF4">
    <property type="entry name" value="METALLOPROTEASE TLDD"/>
    <property type="match status" value="1"/>
</dbReference>
<dbReference type="SUPFAM" id="SSF111283">
    <property type="entry name" value="Putative modulator of DNA gyrase, PmbA/TldD"/>
    <property type="match status" value="1"/>
</dbReference>
<dbReference type="RefSeq" id="WP_188385072.1">
    <property type="nucleotide sequence ID" value="NZ_BMEY01000013.1"/>
</dbReference>
<dbReference type="GO" id="GO:0008237">
    <property type="term" value="F:metallopeptidase activity"/>
    <property type="evidence" value="ECO:0007669"/>
    <property type="project" value="UniProtKB-KW"/>
</dbReference>
<dbReference type="Gene3D" id="3.30.2290.10">
    <property type="entry name" value="PmbA/TldD superfamily"/>
    <property type="match status" value="1"/>
</dbReference>
<keyword evidence="4" id="KW-0482">Metalloprotease</keyword>
<evidence type="ECO:0000313" key="9">
    <source>
        <dbReference type="Proteomes" id="UP000613512"/>
    </source>
</evidence>
<dbReference type="PANTHER" id="PTHR30624">
    <property type="entry name" value="UNCHARACTERIZED PROTEIN TLDD AND PMBA"/>
    <property type="match status" value="1"/>
</dbReference>
<reference evidence="8" key="1">
    <citation type="journal article" date="2014" name="Int. J. Syst. Evol. Microbiol.">
        <title>Complete genome sequence of Corynebacterium casei LMG S-19264T (=DSM 44701T), isolated from a smear-ripened cheese.</title>
        <authorList>
            <consortium name="US DOE Joint Genome Institute (JGI-PGF)"/>
            <person name="Walter F."/>
            <person name="Albersmeier A."/>
            <person name="Kalinowski J."/>
            <person name="Ruckert C."/>
        </authorList>
    </citation>
    <scope>NUCLEOTIDE SEQUENCE</scope>
    <source>
        <strain evidence="8">CGMCC 1.12408</strain>
    </source>
</reference>
<organism evidence="8 9">
    <name type="scientific">Ornithinibacillus halotolerans</name>
    <dbReference type="NCBI Taxonomy" id="1274357"/>
    <lineage>
        <taxon>Bacteria</taxon>
        <taxon>Bacillati</taxon>
        <taxon>Bacillota</taxon>
        <taxon>Bacilli</taxon>
        <taxon>Bacillales</taxon>
        <taxon>Bacillaceae</taxon>
        <taxon>Ornithinibacillus</taxon>
    </lineage>
</organism>
<evidence type="ECO:0000313" key="8">
    <source>
        <dbReference type="EMBL" id="GGA81234.1"/>
    </source>
</evidence>
<evidence type="ECO:0000256" key="2">
    <source>
        <dbReference type="ARBA" id="ARBA00022670"/>
    </source>
</evidence>
<name>A0A916S4X9_9BACI</name>
<sequence>MLSKALLEDVLTQALTTGGDFSEVFVEDRFTNLMRLQSSKLEGSLSGRDFGVGIRVFKGLNSVYAYTNDATKEGLLEAANAAAQAIQGATSENTIVLPYEKQLINSVHPIELMPNSVEKMRKLQVLRNADDIVRNYHSSISQAIIALVEEEQNVLIANSEGTYVEDKRVRSRLAINAIAANEHDMQDGFYGPGRHQGFEYIENLDLNHYAKEAARMAVTMLNAEPAPSGKFPVIIDNEFGGVIFHEACGHGLEAASVAKNNSVFANKIGEKVASDLVTYIDDGTITNEWGSINIDDEGEKARKNVLIENGILKGYLIDKFNARRMNSESTGSGRRESYKFAPTSRMTNTYIAPGTSTPEEIISNTEHGIYAKYLGGGQVNPVTGDYNFAVLEAYLVKNGKIDKPLRGATLIGNGAKTIQKVDMVGNNLGHGAGMCGASSGSIPVNVGQPMVRISEITVGGTGANN</sequence>
<evidence type="ECO:0000256" key="4">
    <source>
        <dbReference type="ARBA" id="ARBA00023049"/>
    </source>
</evidence>